<dbReference type="SUPFAM" id="SSF50475">
    <property type="entry name" value="FMN-binding split barrel"/>
    <property type="match status" value="1"/>
</dbReference>
<dbReference type="GO" id="GO:0016627">
    <property type="term" value="F:oxidoreductase activity, acting on the CH-CH group of donors"/>
    <property type="evidence" value="ECO:0007669"/>
    <property type="project" value="TreeGrafter"/>
</dbReference>
<keyword evidence="1" id="KW-0560">Oxidoreductase</keyword>
<reference evidence="4" key="1">
    <citation type="submission" date="2019-06" db="EMBL/GenBank/DDBJ databases">
        <title>Gordonia isolated from sludge of a wastewater treatment plant.</title>
        <authorList>
            <person name="Tamura T."/>
            <person name="Aoyama K."/>
            <person name="Kang Y."/>
            <person name="Saito S."/>
            <person name="Akiyama N."/>
            <person name="Yazawa K."/>
            <person name="Gonoi T."/>
            <person name="Mikami Y."/>
        </authorList>
    </citation>
    <scope>NUCLEOTIDE SEQUENCE [LARGE SCALE GENOMIC DNA]</scope>
    <source>
        <strain evidence="4">NBRC 107696</strain>
    </source>
</reference>
<dbReference type="GO" id="GO:0070967">
    <property type="term" value="F:coenzyme F420 binding"/>
    <property type="evidence" value="ECO:0007669"/>
    <property type="project" value="TreeGrafter"/>
</dbReference>
<proteinExistence type="predicted"/>
<evidence type="ECO:0000259" key="2">
    <source>
        <dbReference type="Pfam" id="PF01243"/>
    </source>
</evidence>
<dbReference type="InterPro" id="IPR052019">
    <property type="entry name" value="F420H2_bilvrd_red/Heme_oxyg"/>
</dbReference>
<dbReference type="PANTHER" id="PTHR35176">
    <property type="entry name" value="HEME OXYGENASE HI_0854-RELATED"/>
    <property type="match status" value="1"/>
</dbReference>
<dbReference type="InterPro" id="IPR012349">
    <property type="entry name" value="Split_barrel_FMN-bd"/>
</dbReference>
<dbReference type="Proteomes" id="UP000444960">
    <property type="component" value="Unassembled WGS sequence"/>
</dbReference>
<accession>A0A7I9V841</accession>
<name>A0A7I9V841_9ACTN</name>
<dbReference type="OrthoDB" id="162914at2"/>
<gene>
    <name evidence="3" type="ORF">nbrc107696_17070</name>
</gene>
<dbReference type="InterPro" id="IPR011576">
    <property type="entry name" value="Pyridox_Oxase_N"/>
</dbReference>
<comment type="caution">
    <text evidence="3">The sequence shown here is derived from an EMBL/GenBank/DDBJ whole genome shotgun (WGS) entry which is preliminary data.</text>
</comment>
<dbReference type="InterPro" id="IPR019920">
    <property type="entry name" value="F420-binding_dom_put"/>
</dbReference>
<dbReference type="GO" id="GO:0005829">
    <property type="term" value="C:cytosol"/>
    <property type="evidence" value="ECO:0007669"/>
    <property type="project" value="TreeGrafter"/>
</dbReference>
<dbReference type="EMBL" id="BJOV01000003">
    <property type="protein sequence ID" value="GEE01261.1"/>
    <property type="molecule type" value="Genomic_DNA"/>
</dbReference>
<protein>
    <submittedName>
        <fullName evidence="3">PPOX class F420-dependent enzyme</fullName>
    </submittedName>
</protein>
<dbReference type="PANTHER" id="PTHR35176:SF6">
    <property type="entry name" value="HEME OXYGENASE HI_0854-RELATED"/>
    <property type="match status" value="1"/>
</dbReference>
<keyword evidence="4" id="KW-1185">Reference proteome</keyword>
<dbReference type="Pfam" id="PF01243">
    <property type="entry name" value="PNPOx_N"/>
    <property type="match status" value="1"/>
</dbReference>
<dbReference type="AlphaFoldDB" id="A0A7I9V841"/>
<feature type="domain" description="Pyridoxamine 5'-phosphate oxidase N-terminal" evidence="2">
    <location>
        <begin position="5"/>
        <end position="121"/>
    </location>
</feature>
<evidence type="ECO:0000313" key="3">
    <source>
        <dbReference type="EMBL" id="GEE01261.1"/>
    </source>
</evidence>
<evidence type="ECO:0000256" key="1">
    <source>
        <dbReference type="ARBA" id="ARBA00023002"/>
    </source>
</evidence>
<sequence>MTVIPESHRDLLERPLYAHLATIRPDGRPQVNPMWFAFDGEHLLFTNTTTRQKYKNITAHPEVAVSVNDPDQPYRYLEVRGVCERIDRDVDGAFFASLAERYGLAMDGPPGDVADRVVYRVVPVSTSSQ</sequence>
<evidence type="ECO:0000313" key="4">
    <source>
        <dbReference type="Proteomes" id="UP000444960"/>
    </source>
</evidence>
<dbReference type="NCBIfam" id="TIGR03618">
    <property type="entry name" value="Rv1155_F420"/>
    <property type="match status" value="1"/>
</dbReference>
<organism evidence="3 4">
    <name type="scientific">Gordonia spumicola</name>
    <dbReference type="NCBI Taxonomy" id="589161"/>
    <lineage>
        <taxon>Bacteria</taxon>
        <taxon>Bacillati</taxon>
        <taxon>Actinomycetota</taxon>
        <taxon>Actinomycetes</taxon>
        <taxon>Mycobacteriales</taxon>
        <taxon>Gordoniaceae</taxon>
        <taxon>Gordonia</taxon>
    </lineage>
</organism>
<dbReference type="RefSeq" id="WP_161895076.1">
    <property type="nucleotide sequence ID" value="NZ_BJOV01000003.1"/>
</dbReference>
<dbReference type="Gene3D" id="2.30.110.10">
    <property type="entry name" value="Electron Transport, Fmn-binding Protein, Chain A"/>
    <property type="match status" value="1"/>
</dbReference>